<dbReference type="SUPFAM" id="SSF57756">
    <property type="entry name" value="Retrovirus zinc finger-like domains"/>
    <property type="match status" value="1"/>
</dbReference>
<dbReference type="InterPro" id="IPR036875">
    <property type="entry name" value="Znf_CCHC_sf"/>
</dbReference>
<dbReference type="Proteomes" id="UP000321393">
    <property type="component" value="Unassembled WGS sequence"/>
</dbReference>
<name>A0A5D3DDS2_CUCMM</name>
<evidence type="ECO:0000313" key="2">
    <source>
        <dbReference type="EMBL" id="TYK21857.1"/>
    </source>
</evidence>
<dbReference type="OrthoDB" id="1626798at2759"/>
<evidence type="ECO:0000313" key="4">
    <source>
        <dbReference type="Proteomes" id="UP000321947"/>
    </source>
</evidence>
<protein>
    <submittedName>
        <fullName evidence="2">Integrase, catalytic core</fullName>
    </submittedName>
</protein>
<accession>A0A5D3DDS2</accession>
<organism evidence="2 4">
    <name type="scientific">Cucumis melo var. makuwa</name>
    <name type="common">Oriental melon</name>
    <dbReference type="NCBI Taxonomy" id="1194695"/>
    <lineage>
        <taxon>Eukaryota</taxon>
        <taxon>Viridiplantae</taxon>
        <taxon>Streptophyta</taxon>
        <taxon>Embryophyta</taxon>
        <taxon>Tracheophyta</taxon>
        <taxon>Spermatophyta</taxon>
        <taxon>Magnoliopsida</taxon>
        <taxon>eudicotyledons</taxon>
        <taxon>Gunneridae</taxon>
        <taxon>Pentapetalae</taxon>
        <taxon>rosids</taxon>
        <taxon>fabids</taxon>
        <taxon>Cucurbitales</taxon>
        <taxon>Cucurbitaceae</taxon>
        <taxon>Benincaseae</taxon>
        <taxon>Cucumis</taxon>
    </lineage>
</organism>
<evidence type="ECO:0000313" key="3">
    <source>
        <dbReference type="Proteomes" id="UP000321393"/>
    </source>
</evidence>
<dbReference type="GO" id="GO:0003676">
    <property type="term" value="F:nucleic acid binding"/>
    <property type="evidence" value="ECO:0007669"/>
    <property type="project" value="InterPro"/>
</dbReference>
<reference evidence="3 4" key="1">
    <citation type="submission" date="2019-08" db="EMBL/GenBank/DDBJ databases">
        <title>Draft genome sequences of two oriental melons (Cucumis melo L. var makuwa).</title>
        <authorList>
            <person name="Kwon S.-Y."/>
        </authorList>
    </citation>
    <scope>NUCLEOTIDE SEQUENCE [LARGE SCALE GENOMIC DNA]</scope>
    <source>
        <strain evidence="4">cv. Chang Bougi</strain>
        <strain evidence="3">cv. SW 3</strain>
        <tissue evidence="2">Leaf</tissue>
    </source>
</reference>
<proteinExistence type="predicted"/>
<evidence type="ECO:0000313" key="1">
    <source>
        <dbReference type="EMBL" id="KAA0033815.1"/>
    </source>
</evidence>
<dbReference type="GO" id="GO:0008270">
    <property type="term" value="F:zinc ion binding"/>
    <property type="evidence" value="ECO:0007669"/>
    <property type="project" value="InterPro"/>
</dbReference>
<dbReference type="Proteomes" id="UP000321947">
    <property type="component" value="Unassembled WGS sequence"/>
</dbReference>
<dbReference type="EMBL" id="SSTD01005506">
    <property type="protein sequence ID" value="TYK21857.1"/>
    <property type="molecule type" value="Genomic_DNA"/>
</dbReference>
<dbReference type="AlphaFoldDB" id="A0A5D3DDS2"/>
<comment type="caution">
    <text evidence="2">The sequence shown here is derived from an EMBL/GenBank/DDBJ whole genome shotgun (WGS) entry which is preliminary data.</text>
</comment>
<gene>
    <name evidence="2" type="ORF">E5676_scaffold836G00090</name>
    <name evidence="1" type="ORF">E6C27_scaffold1735G00100</name>
</gene>
<dbReference type="EMBL" id="SSTE01020604">
    <property type="protein sequence ID" value="KAA0033815.1"/>
    <property type="molecule type" value="Genomic_DNA"/>
</dbReference>
<sequence>MKKRFLVAKEEVIQSFEKKVRLKRVEETPKGSQVSGASKTDRLHIHRKKGECYICGKLGHYTKEYCYKKKTIESNAVTSQGESISEEECDTEECCAATDLNHLESTSNVIENEVLALHAEDKSYENDWIIDSGCYNHMTRHKKKLQNII</sequence>